<dbReference type="InterPro" id="IPR024089">
    <property type="entry name" value="PRODH_PutA_dom_I/II"/>
</dbReference>
<dbReference type="Gene3D" id="3.40.605.10">
    <property type="entry name" value="Aldehyde Dehydrogenase, Chain A, domain 1"/>
    <property type="match status" value="1"/>
</dbReference>
<dbReference type="Proteomes" id="UP001160625">
    <property type="component" value="Unassembled WGS sequence"/>
</dbReference>
<keyword evidence="5" id="KW-0238">DNA-binding</keyword>
<comment type="pathway">
    <text evidence="1 5">Amino-acid degradation; L-proline degradation into L-glutamate; L-glutamate from L-proline: step 2/2.</text>
</comment>
<dbReference type="Pfam" id="PF18327">
    <property type="entry name" value="PRODH"/>
    <property type="match status" value="1"/>
</dbReference>
<dbReference type="InterPro" id="IPR024090">
    <property type="entry name" value="PRODH_PutA_dom_I"/>
</dbReference>
<dbReference type="PANTHER" id="PTHR42862:SF1">
    <property type="entry name" value="DELTA-1-PYRROLINE-5-CARBOXYLATE DEHYDROGENASE 2, ISOFORM A-RELATED"/>
    <property type="match status" value="1"/>
</dbReference>
<evidence type="ECO:0000256" key="3">
    <source>
        <dbReference type="ARBA" id="ARBA00023027"/>
    </source>
</evidence>
<dbReference type="Gene3D" id="1.20.5.550">
    <property type="entry name" value="Single Helix bin"/>
    <property type="match status" value="1"/>
</dbReference>
<dbReference type="InterPro" id="IPR025703">
    <property type="entry name" value="Bifunct_PutA"/>
</dbReference>
<dbReference type="EC" id="1.2.1.88" evidence="5"/>
<dbReference type="InterPro" id="IPR002872">
    <property type="entry name" value="Proline_DH_dom"/>
</dbReference>
<dbReference type="InterPro" id="IPR029041">
    <property type="entry name" value="FAD-linked_oxidoreductase-like"/>
</dbReference>
<evidence type="ECO:0000256" key="4">
    <source>
        <dbReference type="ARBA" id="ARBA00048142"/>
    </source>
</evidence>
<dbReference type="InterPro" id="IPR016160">
    <property type="entry name" value="Ald_DH_CS_CYS"/>
</dbReference>
<dbReference type="Pfam" id="PF01619">
    <property type="entry name" value="Pro_dh"/>
    <property type="match status" value="1"/>
</dbReference>
<keyword evidence="3 5" id="KW-0520">NAD</keyword>
<reference evidence="10" key="1">
    <citation type="submission" date="2023-04" db="EMBL/GenBank/DDBJ databases">
        <title>Sphingomonas sp. MAHUQ-71 isolated from rice field.</title>
        <authorList>
            <person name="Huq M.A."/>
        </authorList>
    </citation>
    <scope>NUCLEOTIDE SEQUENCE</scope>
    <source>
        <strain evidence="10">MAHUQ-71</strain>
    </source>
</reference>
<comment type="cofactor">
    <cofactor evidence="5">
        <name>FAD</name>
        <dbReference type="ChEBI" id="CHEBI:57692"/>
    </cofactor>
</comment>
<feature type="domain" description="Proline dehydrogenase" evidence="7">
    <location>
        <begin position="193"/>
        <end position="491"/>
    </location>
</feature>
<evidence type="ECO:0000256" key="2">
    <source>
        <dbReference type="ARBA" id="ARBA00023002"/>
    </source>
</evidence>
<accession>A0ABT6N0H5</accession>
<evidence type="ECO:0000259" key="9">
    <source>
        <dbReference type="Pfam" id="PF18327"/>
    </source>
</evidence>
<comment type="catalytic activity">
    <reaction evidence="5">
        <text>L-proline + a quinone = (S)-1-pyrroline-5-carboxylate + a quinol + H(+)</text>
        <dbReference type="Rhea" id="RHEA:23784"/>
        <dbReference type="ChEBI" id="CHEBI:15378"/>
        <dbReference type="ChEBI" id="CHEBI:17388"/>
        <dbReference type="ChEBI" id="CHEBI:24646"/>
        <dbReference type="ChEBI" id="CHEBI:60039"/>
        <dbReference type="ChEBI" id="CHEBI:132124"/>
        <dbReference type="EC" id="1.5.5.2"/>
    </reaction>
</comment>
<comment type="similarity">
    <text evidence="5">In the N-terminal section; belongs to the proline dehydrogenase family.</text>
</comment>
<comment type="function">
    <text evidence="5">Oxidizes proline to glutamate for use as a carbon and nitrogen source.</text>
</comment>
<dbReference type="Gene3D" id="3.40.309.10">
    <property type="entry name" value="Aldehyde Dehydrogenase, Chain A, domain 2"/>
    <property type="match status" value="1"/>
</dbReference>
<feature type="domain" description="Proline dehydrogenase PutA" evidence="8">
    <location>
        <begin position="73"/>
        <end position="184"/>
    </location>
</feature>
<dbReference type="PANTHER" id="PTHR42862">
    <property type="entry name" value="DELTA-1-PYRROLINE-5-CARBOXYLATE DEHYDROGENASE 1, ISOFORM A-RELATED"/>
    <property type="match status" value="1"/>
</dbReference>
<dbReference type="InterPro" id="IPR016163">
    <property type="entry name" value="Ald_DH_C"/>
</dbReference>
<dbReference type="PIRSF" id="PIRSF000197">
    <property type="entry name" value="Bifunct_PutA"/>
    <property type="match status" value="1"/>
</dbReference>
<sequence length="1204" mass="126654">MTKPFSFAAFAPAVSQSTPLRAAITAAYRRPEAEAMAPLIEAAALEPATGQAVAATARQLVEGLRTNQQASGVAALVQEFALSSREGVALMCLAEALLRIPDNATRDALIHDKIAPGEWKAHLGGERSLFVNAATWGLVVTGKLTSSVNEAGLGAALTRLLHRCGEPVIRKGVELAMRMMGEQFVTGETIAEALRRAKVMEAKGFAYSYDMLGEAAMTAADADRYYRDYEAAIHAIGKASAGRGIVAGPGISIKLSALHPRYARAKVERMMGELLPRVKALAALAKSYDIGLNIDAEEADRLEISLDLLESLALDPDLAGWNGIGFVVQAYGKRCPFVIDWIVDLAKRANRRIMVRLVKGAYWDAEIKRAQVDGLPGFPVYTRKIHTDIAYVACARKLLAARSHVFPQFATHNAQTLATIYELAGKDFAQGDYEFQCLHGMGEPLYAQVVGASKLGRPCRIYAPVGTHETLLAYLVRRLLENGANSSFVNRMADDAVSVEELIADPVTVVRAMPEPGAPHPQIALPGDLYPNRRNSAGLDLSDETVLSAVDAALAEGAQQSWAAVAAGASGASRNVLNPADQRDVVGTVTEANTDEAVAAVSRAAASGWSDTSPADRAAMLERAADLLQDRMPVLLGLIMREAGKSMPNAIGEVREAIDFLRYYAVQGRALLPDHRPLGPVAAISPWNFPLAIFTGQVAAALVVGNPVLAKPAEETPLIAAEAVRILHEAGVPEDALQLVTGDGRIGAALVGAPEVAAVMFTGSTEVARLIQRTLSGRLSPEGRPIPLIAETGGQNAMIVDSSALTEQVVADVIASAFDSAGQRCSALRVLCVQDEAADRTLAMLKGALAELSVRPTDRLAADVGPVITAEARDGIESHVERMKARGLRVERLPLGTETTHGTFVAPTIIEIADIAQIEREVFGPVLHVLRYKRSDLDALIGAINATGYGLTFGVQTRLDGMIDYVTSRIGAGNLYVNRNMIGAVVGVQPFGGHGLSGTGPKAGGPLYLGRLVTGPAVTVADARPIGGALGDFARWLDGKGEAEAADAARRYGEETAVGEMLTLPGPVGEDNRYALHPRGAVLLKPVTKAGLFDQLAAVLATGNDAMIEATADVTDALDSLPASVTARIVTKRRAAAGALVEGEAGQVSAALAALADAPGPLVLTQSASRGARGTYRVDWLVHEVAASTNTTASGGNATLMAIA</sequence>
<dbReference type="PROSITE" id="PS00070">
    <property type="entry name" value="ALDEHYDE_DEHYDR_CYS"/>
    <property type="match status" value="1"/>
</dbReference>
<dbReference type="NCBIfam" id="NF008772">
    <property type="entry name" value="PRK11809.1"/>
    <property type="match status" value="1"/>
</dbReference>
<comment type="caution">
    <text evidence="10">The sequence shown here is derived from an EMBL/GenBank/DDBJ whole genome shotgun (WGS) entry which is preliminary data.</text>
</comment>
<keyword evidence="2 5" id="KW-0560">Oxidoreductase</keyword>
<protein>
    <recommendedName>
        <fullName evidence="5">Bifunctional protein PutA</fullName>
    </recommendedName>
    <domain>
        <recommendedName>
            <fullName evidence="5">Proline dehydrogenase</fullName>
            <ecNumber evidence="5">1.5.5.2</ecNumber>
        </recommendedName>
        <alternativeName>
            <fullName evidence="5">Proline oxidase</fullName>
        </alternativeName>
    </domain>
    <domain>
        <recommendedName>
            <fullName evidence="5">Delta-1-pyrroline-5-carboxylate dehydrogenase</fullName>
            <shortName evidence="5">P5C dehydrogenase</shortName>
            <ecNumber evidence="5">1.2.1.88</ecNumber>
        </recommendedName>
        <alternativeName>
            <fullName evidence="5">L-glutamate gamma-semialdehyde dehydrogenase</fullName>
        </alternativeName>
    </domain>
</protein>
<dbReference type="Pfam" id="PF14850">
    <property type="entry name" value="Pro_dh-DNA_bdg"/>
    <property type="match status" value="1"/>
</dbReference>
<keyword evidence="5" id="KW-0642">Proline metabolism</keyword>
<comment type="pathway">
    <text evidence="5">Amino-acid degradation; L-proline degradation into L-glutamate; L-glutamate from L-proline: step 1/2.</text>
</comment>
<dbReference type="SUPFAM" id="SSF81935">
    <property type="entry name" value="N-terminal domain of bifunctional PutA protein"/>
    <property type="match status" value="1"/>
</dbReference>
<comment type="similarity">
    <text evidence="5">In the C-terminal section; belongs to the aldehyde dehydrogenase family.</text>
</comment>
<dbReference type="InterPro" id="IPR005933">
    <property type="entry name" value="PutA_C"/>
</dbReference>
<dbReference type="Gene3D" id="3.20.20.220">
    <property type="match status" value="1"/>
</dbReference>
<dbReference type="Gene3D" id="1.20.5.460">
    <property type="entry name" value="Single helix bin"/>
    <property type="match status" value="1"/>
</dbReference>
<keyword evidence="5" id="KW-0274">FAD</keyword>
<keyword evidence="11" id="KW-1185">Reference proteome</keyword>
<feature type="domain" description="Aldehyde dehydrogenase" evidence="6">
    <location>
        <begin position="573"/>
        <end position="1006"/>
    </location>
</feature>
<dbReference type="SUPFAM" id="SSF51730">
    <property type="entry name" value="FAD-linked oxidoreductase"/>
    <property type="match status" value="1"/>
</dbReference>
<dbReference type="EC" id="1.5.5.2" evidence="5"/>
<dbReference type="InterPro" id="IPR015590">
    <property type="entry name" value="Aldehyde_DH_dom"/>
</dbReference>
<organism evidence="10 11">
    <name type="scientific">Sphingomonas oryzagri</name>
    <dbReference type="NCBI Taxonomy" id="3042314"/>
    <lineage>
        <taxon>Bacteria</taxon>
        <taxon>Pseudomonadati</taxon>
        <taxon>Pseudomonadota</taxon>
        <taxon>Alphaproteobacteria</taxon>
        <taxon>Sphingomonadales</taxon>
        <taxon>Sphingomonadaceae</taxon>
        <taxon>Sphingomonas</taxon>
    </lineage>
</organism>
<dbReference type="SUPFAM" id="SSF53720">
    <property type="entry name" value="ALDH-like"/>
    <property type="match status" value="1"/>
</dbReference>
<evidence type="ECO:0000259" key="7">
    <source>
        <dbReference type="Pfam" id="PF01619"/>
    </source>
</evidence>
<evidence type="ECO:0000256" key="1">
    <source>
        <dbReference type="ARBA" id="ARBA00004786"/>
    </source>
</evidence>
<dbReference type="Pfam" id="PF00171">
    <property type="entry name" value="Aldedh"/>
    <property type="match status" value="1"/>
</dbReference>
<evidence type="ECO:0000313" key="11">
    <source>
        <dbReference type="Proteomes" id="UP001160625"/>
    </source>
</evidence>
<proteinExistence type="inferred from homology"/>
<gene>
    <name evidence="10" type="primary">putA</name>
    <name evidence="10" type="ORF">QGN17_08690</name>
</gene>
<name>A0ABT6N0H5_9SPHN</name>
<keyword evidence="5" id="KW-0804">Transcription</keyword>
<evidence type="ECO:0000313" key="10">
    <source>
        <dbReference type="EMBL" id="MDH7638806.1"/>
    </source>
</evidence>
<dbReference type="RefSeq" id="WP_281044084.1">
    <property type="nucleotide sequence ID" value="NZ_JARYGZ010000001.1"/>
</dbReference>
<dbReference type="NCBIfam" id="TIGR01238">
    <property type="entry name" value="D1pyr5carbox3"/>
    <property type="match status" value="1"/>
</dbReference>
<keyword evidence="5" id="KW-0285">Flavoprotein</keyword>
<evidence type="ECO:0000259" key="8">
    <source>
        <dbReference type="Pfam" id="PF14850"/>
    </source>
</evidence>
<comment type="catalytic activity">
    <reaction evidence="4 5">
        <text>L-glutamate 5-semialdehyde + NAD(+) + H2O = L-glutamate + NADH + 2 H(+)</text>
        <dbReference type="Rhea" id="RHEA:30235"/>
        <dbReference type="ChEBI" id="CHEBI:15377"/>
        <dbReference type="ChEBI" id="CHEBI:15378"/>
        <dbReference type="ChEBI" id="CHEBI:29985"/>
        <dbReference type="ChEBI" id="CHEBI:57540"/>
        <dbReference type="ChEBI" id="CHEBI:57945"/>
        <dbReference type="ChEBI" id="CHEBI:58066"/>
        <dbReference type="EC" id="1.2.1.88"/>
    </reaction>
</comment>
<dbReference type="InterPro" id="IPR016161">
    <property type="entry name" value="Ald_DH/histidinol_DH"/>
</dbReference>
<evidence type="ECO:0000256" key="5">
    <source>
        <dbReference type="PIRNR" id="PIRNR000197"/>
    </source>
</evidence>
<keyword evidence="5" id="KW-0805">Transcription regulation</keyword>
<dbReference type="InterPro" id="IPR041349">
    <property type="entry name" value="PRODH"/>
</dbReference>
<dbReference type="InterPro" id="IPR050485">
    <property type="entry name" value="Proline_metab_enzyme"/>
</dbReference>
<dbReference type="NCBIfam" id="NF008869">
    <property type="entry name" value="PRK11904.1"/>
    <property type="match status" value="1"/>
</dbReference>
<dbReference type="InterPro" id="IPR024082">
    <property type="entry name" value="PRODH_PutA_dom_II"/>
</dbReference>
<evidence type="ECO:0000259" key="6">
    <source>
        <dbReference type="Pfam" id="PF00171"/>
    </source>
</evidence>
<feature type="domain" description="Proline utilization A proline dehydrogenase N-terminal" evidence="9">
    <location>
        <begin position="18"/>
        <end position="65"/>
    </location>
</feature>
<dbReference type="InterPro" id="IPR016162">
    <property type="entry name" value="Ald_DH_N"/>
</dbReference>
<dbReference type="EMBL" id="JARYGZ010000001">
    <property type="protein sequence ID" value="MDH7638806.1"/>
    <property type="molecule type" value="Genomic_DNA"/>
</dbReference>
<keyword evidence="5" id="KW-0678">Repressor</keyword>